<reference evidence="2" key="1">
    <citation type="submission" date="2015-06" db="EMBL/GenBank/DDBJ databases">
        <authorList>
            <person name="Joergensen T."/>
        </authorList>
    </citation>
    <scope>NUCLEOTIDE SEQUENCE</scope>
    <source>
        <strain evidence="2">RGRH0073</strain>
    </source>
</reference>
<feature type="compositionally biased region" description="Basic and acidic residues" evidence="1">
    <location>
        <begin position="178"/>
        <end position="188"/>
    </location>
</feature>
<evidence type="ECO:0000256" key="1">
    <source>
        <dbReference type="SAM" id="MobiDB-lite"/>
    </source>
</evidence>
<feature type="compositionally biased region" description="Basic and acidic residues" evidence="1">
    <location>
        <begin position="342"/>
        <end position="356"/>
    </location>
</feature>
<proteinExistence type="predicted"/>
<feature type="compositionally biased region" description="Basic residues" evidence="1">
    <location>
        <begin position="122"/>
        <end position="139"/>
    </location>
</feature>
<feature type="compositionally biased region" description="Low complexity" evidence="1">
    <location>
        <begin position="245"/>
        <end position="258"/>
    </location>
</feature>
<feature type="compositionally biased region" description="Basic and acidic residues" evidence="1">
    <location>
        <begin position="61"/>
        <end position="78"/>
    </location>
</feature>
<name>A0A0H5PVQ2_9ZZZZ</name>
<dbReference type="AlphaFoldDB" id="A0A0H5PVQ2"/>
<feature type="region of interest" description="Disordered" evidence="1">
    <location>
        <begin position="396"/>
        <end position="435"/>
    </location>
</feature>
<accession>A0A0H5PVQ2</accession>
<reference evidence="2" key="2">
    <citation type="submission" date="2015-07" db="EMBL/GenBank/DDBJ databases">
        <title>Plasmids, circular viruses and viroids from rat gut.</title>
        <authorList>
            <person name="Jorgensen T.J."/>
            <person name="Hansen M.A."/>
            <person name="Xu Z."/>
            <person name="Tabak M.A."/>
            <person name="Sorensen S.J."/>
            <person name="Hansen L.H."/>
        </authorList>
    </citation>
    <scope>NUCLEOTIDE SEQUENCE</scope>
    <source>
        <strain evidence="2">RGRH0073</strain>
    </source>
</reference>
<feature type="compositionally biased region" description="Basic residues" evidence="1">
    <location>
        <begin position="189"/>
        <end position="199"/>
    </location>
</feature>
<dbReference type="EMBL" id="LN852764">
    <property type="protein sequence ID" value="CRY93816.1"/>
    <property type="molecule type" value="Genomic_DNA"/>
</dbReference>
<organism evidence="2">
    <name type="scientific">uncultured prokaryote</name>
    <dbReference type="NCBI Taxonomy" id="198431"/>
    <lineage>
        <taxon>unclassified sequences</taxon>
        <taxon>environmental samples</taxon>
    </lineage>
</organism>
<feature type="compositionally biased region" description="Basic residues" evidence="1">
    <location>
        <begin position="101"/>
        <end position="113"/>
    </location>
</feature>
<evidence type="ECO:0000313" key="2">
    <source>
        <dbReference type="EMBL" id="CRY93816.1"/>
    </source>
</evidence>
<feature type="region of interest" description="Disordered" evidence="1">
    <location>
        <begin position="1"/>
        <end position="81"/>
    </location>
</feature>
<feature type="region of interest" description="Disordered" evidence="1">
    <location>
        <begin position="94"/>
        <end position="365"/>
    </location>
</feature>
<protein>
    <submittedName>
        <fullName evidence="2">Uncharacterized protein</fullName>
    </submittedName>
</protein>
<sequence>MRTTKEAAPLSCMPRPQQRHGTSGPEPRPARAFGRRGPDTDRPRKGPAAGPVPPLNPGGVRGREGSRGEAKRQKEKPPGRFRVQVAFLPCAGLTLFPAVPHRPRDHMIARRSRCVNPQTAGGRRRRPRARPAGRARRPRRGAERGTSGAGGARSRPRPGARTTRGGGGGKGNRQGARRPPETARGERRARPRPGTHRRGREAPAARQPAKPALSRDAGADGGPRRPQRSGRGVPSRRSGECTTEARGAGIRADAGRAAPSSAGRQPARPRDCRAYRLCALAQRGGGPPGRGPGPRPARQPSGWLRSGGVSLRGASRSVAQRRGALASVSEPLRASRSVASIAERRAASRSIGERQRASKRSVGVSRRGAFRGPYRLPSILDIRTVFRQGLRSGALAKDWPASQIPGPDQALSGRVPRDHGRRAAHFPPARVGTVP</sequence>